<gene>
    <name evidence="1" type="ORF">C8D93_105152</name>
</gene>
<organism evidence="1 2">
    <name type="scientific">Sinimarinibacterium flocculans</name>
    <dbReference type="NCBI Taxonomy" id="985250"/>
    <lineage>
        <taxon>Bacteria</taxon>
        <taxon>Pseudomonadati</taxon>
        <taxon>Pseudomonadota</taxon>
        <taxon>Gammaproteobacteria</taxon>
        <taxon>Nevskiales</taxon>
        <taxon>Nevskiaceae</taxon>
        <taxon>Sinimarinibacterium</taxon>
    </lineage>
</organism>
<dbReference type="Proteomes" id="UP000248330">
    <property type="component" value="Unassembled WGS sequence"/>
</dbReference>
<evidence type="ECO:0008006" key="3">
    <source>
        <dbReference type="Google" id="ProtNLM"/>
    </source>
</evidence>
<evidence type="ECO:0000313" key="2">
    <source>
        <dbReference type="Proteomes" id="UP000248330"/>
    </source>
</evidence>
<dbReference type="RefSeq" id="WP_146216573.1">
    <property type="nucleotide sequence ID" value="NZ_CAKZQT010000001.1"/>
</dbReference>
<accession>A0A318ECQ0</accession>
<dbReference type="AlphaFoldDB" id="A0A318ECQ0"/>
<sequence length="244" mass="27917">MNLRTAVVRTRYWVRTSISHIPALYLPLMRAKQRDPDGATIVGPHTDLVIEAFPRSGNTFAVAALRQVEPRRYDIAHHCHAPAQLIQAARLGKPIVLIVRRPRDSVLSFMIRHPEVAVRQALQSWIHFHEKVLPLTGRFVIASFEQVTADFGSVLDRVNGRFGTDFPRFEHTSGNVDACFAAIERRNALRFGDGVVQQTSVARPSAERHRRKLEIERHWAGLEGSRLERRAVHVYERLMREAER</sequence>
<dbReference type="EMBL" id="QICN01000005">
    <property type="protein sequence ID" value="PXV67795.1"/>
    <property type="molecule type" value="Genomic_DNA"/>
</dbReference>
<evidence type="ECO:0000313" key="1">
    <source>
        <dbReference type="EMBL" id="PXV67795.1"/>
    </source>
</evidence>
<dbReference type="SUPFAM" id="SSF52540">
    <property type="entry name" value="P-loop containing nucleoside triphosphate hydrolases"/>
    <property type="match status" value="1"/>
</dbReference>
<proteinExistence type="predicted"/>
<dbReference type="OrthoDB" id="287064at2"/>
<keyword evidence="2" id="KW-1185">Reference proteome</keyword>
<reference evidence="1 2" key="1">
    <citation type="submission" date="2018-04" db="EMBL/GenBank/DDBJ databases">
        <title>Genomic Encyclopedia of Type Strains, Phase IV (KMG-IV): sequencing the most valuable type-strain genomes for metagenomic binning, comparative biology and taxonomic classification.</title>
        <authorList>
            <person name="Goeker M."/>
        </authorList>
    </citation>
    <scope>NUCLEOTIDE SEQUENCE [LARGE SCALE GENOMIC DNA]</scope>
    <source>
        <strain evidence="1 2">DSM 104150</strain>
    </source>
</reference>
<protein>
    <recommendedName>
        <fullName evidence="3">Sulfotransferase family protein</fullName>
    </recommendedName>
</protein>
<name>A0A318ECQ0_9GAMM</name>
<comment type="caution">
    <text evidence="1">The sequence shown here is derived from an EMBL/GenBank/DDBJ whole genome shotgun (WGS) entry which is preliminary data.</text>
</comment>
<dbReference type="Gene3D" id="3.40.50.300">
    <property type="entry name" value="P-loop containing nucleotide triphosphate hydrolases"/>
    <property type="match status" value="1"/>
</dbReference>
<dbReference type="InterPro" id="IPR027417">
    <property type="entry name" value="P-loop_NTPase"/>
</dbReference>